<dbReference type="SMART" id="SM00355">
    <property type="entry name" value="ZnF_C2H2"/>
    <property type="match status" value="1"/>
</dbReference>
<name>A0A1W0A7N3_9STRA</name>
<feature type="region of interest" description="Disordered" evidence="2">
    <location>
        <begin position="360"/>
        <end position="392"/>
    </location>
</feature>
<feature type="compositionally biased region" description="Polar residues" evidence="2">
    <location>
        <begin position="170"/>
        <end position="205"/>
    </location>
</feature>
<protein>
    <recommendedName>
        <fullName evidence="3">C2H2-type domain-containing protein</fullName>
    </recommendedName>
</protein>
<evidence type="ECO:0000256" key="2">
    <source>
        <dbReference type="SAM" id="MobiDB-lite"/>
    </source>
</evidence>
<dbReference type="OrthoDB" id="21530at2759"/>
<keyword evidence="5" id="KW-1185">Reference proteome</keyword>
<keyword evidence="1" id="KW-0863">Zinc-finger</keyword>
<feature type="compositionally biased region" description="Basic and acidic residues" evidence="2">
    <location>
        <begin position="61"/>
        <end position="73"/>
    </location>
</feature>
<evidence type="ECO:0000259" key="3">
    <source>
        <dbReference type="PROSITE" id="PS50157"/>
    </source>
</evidence>
<sequence>MSTTSQVFVVDDVPVAAATKKLAEFKVAQNLKIEIDLIRPEEDATTSEAPTPQATPLATPKVDEHGNEIETEKKKRRRRTAAQIDRKWSCTYTGCRKAYGSEGSLTQHMRLKHRSLSMAHRERVNMSVFYTAAANNIAIRPAINFPVGMEGTPFLSQLTPPNIESPPLGFTTSPEHGVLSSSSAVESPQKQPRTRSNSMPMTIDNSMHRPHSIEFDMCNDLCSTPMPKPTSRRRTTSTTTPTSARASRLKTTTPRNLPRTNATRKNRSQSMSCSSPPSDSVCQAPPLLVTRMSDSSLSSTIEGLSLSPSYSYFQATHPVLHRPLSYPMMDANFAAYSPPVKSESSNQPYSLLNSLDWHNASASKTNSPEVKEEHVDQDMGDDLLSNQNSYDDDDQDVVLQALADYESTSATSSGCSPPNSPRMPAVSPPEFLGLHEAQPIPFDEMAVKQEDWTSHGNPTTFAFPTTFQSSYGTDIFDFDPASFGTELDIGVPEVDMLLVDPPPMNCYI</sequence>
<evidence type="ECO:0000313" key="4">
    <source>
        <dbReference type="EMBL" id="OQS06304.1"/>
    </source>
</evidence>
<feature type="compositionally biased region" description="Low complexity" evidence="2">
    <location>
        <begin position="49"/>
        <end position="60"/>
    </location>
</feature>
<evidence type="ECO:0000313" key="5">
    <source>
        <dbReference type="Proteomes" id="UP000243217"/>
    </source>
</evidence>
<keyword evidence="1" id="KW-0479">Metal-binding</keyword>
<dbReference type="EMBL" id="JNBS01000359">
    <property type="protein sequence ID" value="OQS06304.1"/>
    <property type="molecule type" value="Genomic_DNA"/>
</dbReference>
<gene>
    <name evidence="4" type="ORF">THRCLA_01655</name>
</gene>
<dbReference type="InterPro" id="IPR013087">
    <property type="entry name" value="Znf_C2H2_type"/>
</dbReference>
<dbReference type="Gene3D" id="3.30.160.60">
    <property type="entry name" value="Classic Zinc Finger"/>
    <property type="match status" value="1"/>
</dbReference>
<keyword evidence="1" id="KW-0862">Zinc</keyword>
<dbReference type="GO" id="GO:0008270">
    <property type="term" value="F:zinc ion binding"/>
    <property type="evidence" value="ECO:0007669"/>
    <property type="project" value="UniProtKB-KW"/>
</dbReference>
<feature type="compositionally biased region" description="Low complexity" evidence="2">
    <location>
        <begin position="236"/>
        <end position="246"/>
    </location>
</feature>
<dbReference type="PROSITE" id="PS50157">
    <property type="entry name" value="ZINC_FINGER_C2H2_2"/>
    <property type="match status" value="1"/>
</dbReference>
<accession>A0A1W0A7N3</accession>
<comment type="caution">
    <text evidence="4">The sequence shown here is derived from an EMBL/GenBank/DDBJ whole genome shotgun (WGS) entry which is preliminary data.</text>
</comment>
<dbReference type="PROSITE" id="PS00028">
    <property type="entry name" value="ZINC_FINGER_C2H2_1"/>
    <property type="match status" value="1"/>
</dbReference>
<feature type="domain" description="C2H2-type" evidence="3">
    <location>
        <begin position="88"/>
        <end position="118"/>
    </location>
</feature>
<feature type="region of interest" description="Disordered" evidence="2">
    <location>
        <begin position="221"/>
        <end position="281"/>
    </location>
</feature>
<dbReference type="AlphaFoldDB" id="A0A1W0A7N3"/>
<evidence type="ECO:0000256" key="1">
    <source>
        <dbReference type="PROSITE-ProRule" id="PRU00042"/>
    </source>
</evidence>
<organism evidence="4 5">
    <name type="scientific">Thraustotheca clavata</name>
    <dbReference type="NCBI Taxonomy" id="74557"/>
    <lineage>
        <taxon>Eukaryota</taxon>
        <taxon>Sar</taxon>
        <taxon>Stramenopiles</taxon>
        <taxon>Oomycota</taxon>
        <taxon>Saprolegniomycetes</taxon>
        <taxon>Saprolegniales</taxon>
        <taxon>Achlyaceae</taxon>
        <taxon>Thraustotheca</taxon>
    </lineage>
</organism>
<feature type="region of interest" description="Disordered" evidence="2">
    <location>
        <begin position="42"/>
        <end position="80"/>
    </location>
</feature>
<reference evidence="4 5" key="1">
    <citation type="journal article" date="2014" name="Genome Biol. Evol.">
        <title>The secreted proteins of Achlya hypogyna and Thraustotheca clavata identify the ancestral oomycete secretome and reveal gene acquisitions by horizontal gene transfer.</title>
        <authorList>
            <person name="Misner I."/>
            <person name="Blouin N."/>
            <person name="Leonard G."/>
            <person name="Richards T.A."/>
            <person name="Lane C.E."/>
        </authorList>
    </citation>
    <scope>NUCLEOTIDE SEQUENCE [LARGE SCALE GENOMIC DNA]</scope>
    <source>
        <strain evidence="4 5">ATCC 34112</strain>
    </source>
</reference>
<dbReference type="Proteomes" id="UP000243217">
    <property type="component" value="Unassembled WGS sequence"/>
</dbReference>
<feature type="compositionally biased region" description="Polar residues" evidence="2">
    <location>
        <begin position="249"/>
        <end position="261"/>
    </location>
</feature>
<proteinExistence type="predicted"/>
<feature type="compositionally biased region" description="Low complexity" evidence="2">
    <location>
        <begin position="268"/>
        <end position="281"/>
    </location>
</feature>
<feature type="region of interest" description="Disordered" evidence="2">
    <location>
        <begin position="160"/>
        <end position="206"/>
    </location>
</feature>